<dbReference type="PANTHER" id="PTHR38149:SF1">
    <property type="entry name" value="ATPASE"/>
    <property type="match status" value="1"/>
</dbReference>
<keyword evidence="3" id="KW-1185">Reference proteome</keyword>
<reference evidence="3" key="1">
    <citation type="submission" date="2017-03" db="EMBL/GenBank/DDBJ databases">
        <title>Genomes of endolithic fungi from Antarctica.</title>
        <authorList>
            <person name="Coleine C."/>
            <person name="Masonjones S."/>
            <person name="Stajich J.E."/>
        </authorList>
    </citation>
    <scope>NUCLEOTIDE SEQUENCE [LARGE SCALE GENOMIC DNA]</scope>
    <source>
        <strain evidence="3">CCFEE 5527</strain>
    </source>
</reference>
<dbReference type="EMBL" id="NAJO01000073">
    <property type="protein sequence ID" value="OQN96070.1"/>
    <property type="molecule type" value="Genomic_DNA"/>
</dbReference>
<dbReference type="STRING" id="1507870.A0A1V8SAY4"/>
<dbReference type="PANTHER" id="PTHR38149">
    <property type="entry name" value="ATPASE"/>
    <property type="match status" value="1"/>
</dbReference>
<name>A0A1V8SAY4_9PEZI</name>
<sequence>MANLVELVKQTLLYGNLDKRALDAHVTSVVNQHQLRQQLYGLGLVAFVANGSILPRESGAGARSMTGSVVSFKFPKELELTIKLADGSTIRGMGIARGITVITGVGFNGKSTLLEALELGVYDHIPGDGRELVVADPTAVKIRAQDGRIVTGTDISLFLGSLPGGKDAMCFSIENASGSTSMAANIAEALEVGCKTLLVDADSPATNLLVQDERMQILIQHEPTAPLISVARALYDNHGVSTVLVVGGPRNWLAVADQVILMDSYVPSLVTKEAREIVRLRASNVVENDVYATNGSRSVALCGIGEFDTRKASTTSIPIKTAKRDIVHDSSRAPSEVNLHSIDQLVERGRAKSVSSWLEHLAN</sequence>
<organism evidence="2 3">
    <name type="scientific">Cryoendolithus antarcticus</name>
    <dbReference type="NCBI Taxonomy" id="1507870"/>
    <lineage>
        <taxon>Eukaryota</taxon>
        <taxon>Fungi</taxon>
        <taxon>Dikarya</taxon>
        <taxon>Ascomycota</taxon>
        <taxon>Pezizomycotina</taxon>
        <taxon>Dothideomycetes</taxon>
        <taxon>Dothideomycetidae</taxon>
        <taxon>Cladosporiales</taxon>
        <taxon>Cladosporiaceae</taxon>
        <taxon>Cryoendolithus</taxon>
    </lineage>
</organism>
<evidence type="ECO:0000313" key="3">
    <source>
        <dbReference type="Proteomes" id="UP000192596"/>
    </source>
</evidence>
<dbReference type="OrthoDB" id="189459at2759"/>
<protein>
    <recommendedName>
        <fullName evidence="1">ATPase of the ABC class C-terminal domain-containing protein</fullName>
    </recommendedName>
</protein>
<dbReference type="AlphaFoldDB" id="A0A1V8SAY4"/>
<dbReference type="InterPro" id="IPR019195">
    <property type="entry name" value="ABC_ATPase_put"/>
</dbReference>
<dbReference type="InParanoid" id="A0A1V8SAY4"/>
<comment type="caution">
    <text evidence="2">The sequence shown here is derived from an EMBL/GenBank/DDBJ whole genome shotgun (WGS) entry which is preliminary data.</text>
</comment>
<evidence type="ECO:0000313" key="2">
    <source>
        <dbReference type="EMBL" id="OQN96070.1"/>
    </source>
</evidence>
<gene>
    <name evidence="2" type="ORF">B0A48_17870</name>
</gene>
<dbReference type="InterPro" id="IPR046834">
    <property type="entry name" value="ABC_ATPase_C"/>
</dbReference>
<accession>A0A1V8SAY4</accession>
<proteinExistence type="predicted"/>
<evidence type="ECO:0000259" key="1">
    <source>
        <dbReference type="Pfam" id="PF09818"/>
    </source>
</evidence>
<dbReference type="Proteomes" id="UP000192596">
    <property type="component" value="Unassembled WGS sequence"/>
</dbReference>
<dbReference type="Pfam" id="PF09818">
    <property type="entry name" value="ABC_ATPase"/>
    <property type="match status" value="1"/>
</dbReference>
<feature type="domain" description="ATPase of the ABC class C-terminal" evidence="1">
    <location>
        <begin position="19"/>
        <end position="284"/>
    </location>
</feature>